<evidence type="ECO:0000313" key="2">
    <source>
        <dbReference type="EMBL" id="MEY8017327.1"/>
    </source>
</evidence>
<feature type="transmembrane region" description="Helical" evidence="1">
    <location>
        <begin position="7"/>
        <end position="31"/>
    </location>
</feature>
<dbReference type="RefSeq" id="WP_369739637.1">
    <property type="nucleotide sequence ID" value="NZ_JBGEDP010000001.1"/>
</dbReference>
<keyword evidence="3" id="KW-1185">Reference proteome</keyword>
<evidence type="ECO:0000256" key="1">
    <source>
        <dbReference type="SAM" id="Phobius"/>
    </source>
</evidence>
<proteinExistence type="predicted"/>
<protein>
    <submittedName>
        <fullName evidence="2">DUF2784 domain-containing protein</fullName>
    </submittedName>
</protein>
<dbReference type="Pfam" id="PF10861">
    <property type="entry name" value="DUF2784"/>
    <property type="match status" value="1"/>
</dbReference>
<organism evidence="2 3">
    <name type="scientific">Mycobacterium servetii</name>
    <dbReference type="NCBI Taxonomy" id="3237418"/>
    <lineage>
        <taxon>Bacteria</taxon>
        <taxon>Bacillati</taxon>
        <taxon>Actinomycetota</taxon>
        <taxon>Actinomycetes</taxon>
        <taxon>Mycobacteriales</taxon>
        <taxon>Mycobacteriaceae</taxon>
        <taxon>Mycobacterium</taxon>
    </lineage>
</organism>
<dbReference type="EMBL" id="JBGEDP010000001">
    <property type="protein sequence ID" value="MEY8017327.1"/>
    <property type="molecule type" value="Genomic_DNA"/>
</dbReference>
<accession>A0ABV4C484</accession>
<gene>
    <name evidence="2" type="ORF">AB8998_21155</name>
</gene>
<dbReference type="InterPro" id="IPR021218">
    <property type="entry name" value="DUF2784"/>
</dbReference>
<reference evidence="2 3" key="1">
    <citation type="submission" date="2024-08" db="EMBL/GenBank/DDBJ databases">
        <title>Mycobacterium servetensis sp. nov., a novel rapid-growing mycobacterial species recovered from a human patient in Zaragoza, Spain.</title>
        <authorList>
            <person name="Tristancho-Baro A.I."/>
            <person name="Buenestado-Serrano S."/>
            <person name="Garcia De Viedma D."/>
            <person name="Milagro-Beamonte A."/>
            <person name="Burillo N."/>
            <person name="Sanz S."/>
            <person name="Lopez-Calleja A.I."/>
            <person name="Penas-Utrilla D."/>
            <person name="Guardingo M."/>
            <person name="Garcia M.J."/>
            <person name="Vinuelas-Bayon J."/>
        </authorList>
    </citation>
    <scope>NUCLEOTIDE SEQUENCE [LARGE SCALE GENOMIC DNA]</scope>
    <source>
        <strain evidence="3">HUMS_12744610</strain>
    </source>
</reference>
<keyword evidence="1" id="KW-1133">Transmembrane helix</keyword>
<keyword evidence="1" id="KW-0812">Transmembrane</keyword>
<dbReference type="Proteomes" id="UP001564760">
    <property type="component" value="Unassembled WGS sequence"/>
</dbReference>
<comment type="caution">
    <text evidence="2">The sequence shown here is derived from an EMBL/GenBank/DDBJ whole genome shotgun (WGS) entry which is preliminary data.</text>
</comment>
<keyword evidence="1" id="KW-0472">Membrane</keyword>
<name>A0ABV4C484_9MYCO</name>
<feature type="transmembrane region" description="Helical" evidence="1">
    <location>
        <begin position="37"/>
        <end position="62"/>
    </location>
</feature>
<evidence type="ECO:0000313" key="3">
    <source>
        <dbReference type="Proteomes" id="UP001564760"/>
    </source>
</evidence>
<sequence>MKNPHAAVVAATVGAHLGYLIYLPSGGFLALRWPRTIWLHVATVCWGAGVVALGWSCPLTRLERWARDRARMAPLPEGGFIDRYVAGVCYPAGRTEAAQALAFAAAATSWIAVAAAKARPRGAGSRLPPHGGAH</sequence>